<feature type="region of interest" description="Disordered" evidence="9">
    <location>
        <begin position="703"/>
        <end position="724"/>
    </location>
</feature>
<feature type="region of interest" description="Disordered" evidence="9">
    <location>
        <begin position="743"/>
        <end position="812"/>
    </location>
</feature>
<feature type="compositionally biased region" description="Basic and acidic residues" evidence="9">
    <location>
        <begin position="784"/>
        <end position="801"/>
    </location>
</feature>
<dbReference type="GO" id="GO:0001228">
    <property type="term" value="F:DNA-binding transcription activator activity, RNA polymerase II-specific"/>
    <property type="evidence" value="ECO:0007669"/>
    <property type="project" value="TreeGrafter"/>
</dbReference>
<evidence type="ECO:0000256" key="7">
    <source>
        <dbReference type="ARBA" id="ARBA00023242"/>
    </source>
</evidence>
<comment type="subcellular location">
    <subcellularLocation>
        <location evidence="1">Nucleus</location>
    </subcellularLocation>
</comment>
<dbReference type="RefSeq" id="XP_024891980.1">
    <property type="nucleotide sequence ID" value="XM_025036212.1"/>
</dbReference>
<dbReference type="PROSITE" id="PS50157">
    <property type="entry name" value="ZINC_FINGER_C2H2_2"/>
    <property type="match status" value="7"/>
</dbReference>
<evidence type="ECO:0000313" key="12">
    <source>
        <dbReference type="RefSeq" id="XP_024891979.1"/>
    </source>
</evidence>
<dbReference type="InterPro" id="IPR036236">
    <property type="entry name" value="Znf_C2H2_sf"/>
</dbReference>
<accession>A0A6J1RAD0</accession>
<keyword evidence="4 8" id="KW-0863">Zinc-finger</keyword>
<feature type="domain" description="C2H2-type" evidence="10">
    <location>
        <begin position="220"/>
        <end position="243"/>
    </location>
</feature>
<feature type="region of interest" description="Disordered" evidence="9">
    <location>
        <begin position="258"/>
        <end position="284"/>
    </location>
</feature>
<dbReference type="RefSeq" id="XP_024891979.1">
    <property type="nucleotide sequence ID" value="XM_025036211.1"/>
</dbReference>
<dbReference type="PROSITE" id="PS00028">
    <property type="entry name" value="ZINC_FINGER_C2H2_1"/>
    <property type="match status" value="10"/>
</dbReference>
<name>A0A6J1RAD0_9HYME</name>
<feature type="domain" description="C2H2-type" evidence="10">
    <location>
        <begin position="966"/>
        <end position="994"/>
    </location>
</feature>
<dbReference type="GO" id="GO:0008270">
    <property type="term" value="F:zinc ion binding"/>
    <property type="evidence" value="ECO:0007669"/>
    <property type="project" value="UniProtKB-KW"/>
</dbReference>
<dbReference type="PANTHER" id="PTHR24376:SF243">
    <property type="entry name" value="C2H2-TYPE DOMAIN-CONTAINING PROTEIN"/>
    <property type="match status" value="1"/>
</dbReference>
<feature type="domain" description="C2H2-type" evidence="10">
    <location>
        <begin position="1189"/>
        <end position="1217"/>
    </location>
</feature>
<organism evidence="11 12">
    <name type="scientific">Temnothorax curvispinosus</name>
    <dbReference type="NCBI Taxonomy" id="300111"/>
    <lineage>
        <taxon>Eukaryota</taxon>
        <taxon>Metazoa</taxon>
        <taxon>Ecdysozoa</taxon>
        <taxon>Arthropoda</taxon>
        <taxon>Hexapoda</taxon>
        <taxon>Insecta</taxon>
        <taxon>Pterygota</taxon>
        <taxon>Neoptera</taxon>
        <taxon>Endopterygota</taxon>
        <taxon>Hymenoptera</taxon>
        <taxon>Apocrita</taxon>
        <taxon>Aculeata</taxon>
        <taxon>Formicoidea</taxon>
        <taxon>Formicidae</taxon>
        <taxon>Myrmicinae</taxon>
        <taxon>Temnothorax</taxon>
    </lineage>
</organism>
<keyword evidence="7" id="KW-0539">Nucleus</keyword>
<evidence type="ECO:0000256" key="1">
    <source>
        <dbReference type="ARBA" id="ARBA00004123"/>
    </source>
</evidence>
<dbReference type="SMART" id="SM00355">
    <property type="entry name" value="ZnF_C2H2"/>
    <property type="match status" value="18"/>
</dbReference>
<evidence type="ECO:0000256" key="3">
    <source>
        <dbReference type="ARBA" id="ARBA00022737"/>
    </source>
</evidence>
<dbReference type="Gene3D" id="3.30.160.60">
    <property type="entry name" value="Classic Zinc Finger"/>
    <property type="match status" value="2"/>
</dbReference>
<evidence type="ECO:0000256" key="9">
    <source>
        <dbReference type="SAM" id="MobiDB-lite"/>
    </source>
</evidence>
<dbReference type="GO" id="GO:0005634">
    <property type="term" value="C:nucleus"/>
    <property type="evidence" value="ECO:0007669"/>
    <property type="project" value="UniProtKB-SubCell"/>
</dbReference>
<proteinExistence type="predicted"/>
<protein>
    <submittedName>
        <fullName evidence="12 13">Zinc finger protein 91-like isoform X1</fullName>
    </submittedName>
</protein>
<dbReference type="PANTHER" id="PTHR24376">
    <property type="entry name" value="ZINC FINGER PROTEIN"/>
    <property type="match status" value="1"/>
</dbReference>
<feature type="domain" description="C2H2-type" evidence="10">
    <location>
        <begin position="568"/>
        <end position="596"/>
    </location>
</feature>
<evidence type="ECO:0000313" key="11">
    <source>
        <dbReference type="Proteomes" id="UP000504618"/>
    </source>
</evidence>
<feature type="compositionally biased region" description="Polar residues" evidence="9">
    <location>
        <begin position="1395"/>
        <end position="1409"/>
    </location>
</feature>
<keyword evidence="11" id="KW-1185">Reference proteome</keyword>
<feature type="region of interest" description="Disordered" evidence="9">
    <location>
        <begin position="1035"/>
        <end position="1055"/>
    </location>
</feature>
<feature type="compositionally biased region" description="Polar residues" evidence="9">
    <location>
        <begin position="1039"/>
        <end position="1055"/>
    </location>
</feature>
<keyword evidence="5" id="KW-0862">Zinc</keyword>
<evidence type="ECO:0000256" key="8">
    <source>
        <dbReference type="PROSITE-ProRule" id="PRU00042"/>
    </source>
</evidence>
<dbReference type="GO" id="GO:0000978">
    <property type="term" value="F:RNA polymerase II cis-regulatory region sequence-specific DNA binding"/>
    <property type="evidence" value="ECO:0007669"/>
    <property type="project" value="TreeGrafter"/>
</dbReference>
<feature type="compositionally biased region" description="Low complexity" evidence="9">
    <location>
        <begin position="774"/>
        <end position="783"/>
    </location>
</feature>
<evidence type="ECO:0000256" key="5">
    <source>
        <dbReference type="ARBA" id="ARBA00022833"/>
    </source>
</evidence>
<sequence>MARVQLYERAVVIHTLDIEIQDGAKIKEEPADTTSNTDATKDSMLVRNCFSLIDHDYHCDESSLPKKDTLYKDINNTDINNTENGHSSNDDSVHSNDVNKTVNIAHTSAKPKEEIHNTLLQFNKQECSNEVSNNKNTNVLRTTTKNVKAKRKSKRRRKTPSECNVCFRTFSSGRNYGYHLRYFSYSDNNICRFCNRHYVTKGLLQTHVCLPDVCKNTYRYKCHFCTRTFRKKVLLQSHLFHIHGELIDCNNEIKHKTSRSKNVNTPPEDATLRTGANGESYSNNLREDNFKSEEINTTLTNNVNKSPNDEISPTTKRLRQPTLTEYLELCKKKRDIKLSPNKLNFVKNDFPKSDNLPKQTTPSTLERTTVKHETPKKPFVRLHADFEMMKSFLENLSDTVVKDKRPNLLTKSRRSNTISYDREVPYRLRSLGGHFSMEIDQNIGIRRRNRTRFNIELKRKQNAIDEADKVDPEVDLKIVRARFNCKECTIPLTRCDERPRNSYQISTIDTMKNTSLTTQCNSTLVEESDAGNNMALKDLEVSVERLISVPNIKVKTELDVETHNNNCFLCKVCKKTFSSRLDRHVHIKSSHIAYMSSICDARYTQKHKLLQHYLSEHLFKQNQCCICYMLLPDYEALMQHLNVHCLKYIQREDDKYPIDIELKCDLIKKSLTCLHCNQKFSSQSSLEAHQSCCIVQEEMEKDQQESTEEASAHPKDIPEIQHGQNTDEIILTCDEIINPDDSSETLNSDCVEEKSNEHQTSLHSEKEPEINEANRNVLVNNNLSEEKIESVNKSQDSKKLSENNNSAISNQNTANTQLDDTTRTMTYPCDICGKQFHNPKNLEIHTRSFSFSTDICPMCGTGFSSKRLLQTHISAAHVQQISQTYSFHCVFCNQGFLKKHDLRPHILHLHSQQVLNTLACNYNVSQEKSDKSSVIHTKMCNVCNLVFETNDRYVEHRMYYYKNHTFTCSLCAQNFQGLYMFNHHTKLIHYSEEKRKAYSYICEICNEGFNHENHFYSHNMHVHSNEVNLVETAKEERNSNVQEKIGNSSTDQQKQNKQLSNEYTCEICQLKCIDMDDMVKHRELYSNDGDFRCDKCKRRCRTIHLLDQHRKLTHLYRDIYNRHACHVCDEVLETVTALNCHEKHFHSNITDNNKDNWKNCDQMSSSNITSKITEHPRKSKNDTCTETKYNCVFCNMKFPTANTVQTHIVHVHMDDMIAKRAILKLTLPIVNNDDIQKQLLEADPATSVASMSSASTSEDNSTQLLQRPMIQRPVYKLLGNTTAKNTIKKYDRATIELLKKAARSKNNKITEKTSIPAIPCINKSKDISTVSTIAPNTESKTNTLVSLSTGLTTFRTVAPSKFGNNTSVLLSTGATISKAIVTNTESKDNTLVPPSGSTNDLQKSSDVSLKSGSMNKLEAKSILLANRCITNKSKPEPLLTEPSPIFRRVMPEKCKSNEITNQKSESVNGYCHGYSCPLCPLEYPSLMFFHAHLKYAHADAIRIIEKRRNRERKVGVIECLLCPCNFTIETKYKKHLRNSHTYYVYIPHSQEKTKINNERNPLAKKTNINRKSTIPETITVDDVPETITANDVPETITVNDDDDANIKNTSDQQATEVTATPDHGRQNEKIGKLRVRSFAKIIENLSADSTLKL</sequence>
<feature type="compositionally biased region" description="Polar residues" evidence="9">
    <location>
        <begin position="802"/>
        <end position="812"/>
    </location>
</feature>
<feature type="region of interest" description="Disordered" evidence="9">
    <location>
        <begin position="1386"/>
        <end position="1409"/>
    </location>
</feature>
<feature type="domain" description="C2H2-type" evidence="10">
    <location>
        <begin position="827"/>
        <end position="857"/>
    </location>
</feature>
<feature type="domain" description="C2H2-type" evidence="10">
    <location>
        <begin position="887"/>
        <end position="915"/>
    </location>
</feature>
<feature type="compositionally biased region" description="Basic and acidic residues" evidence="9">
    <location>
        <begin position="710"/>
        <end position="719"/>
    </location>
</feature>
<dbReference type="Proteomes" id="UP000504618">
    <property type="component" value="Unplaced"/>
</dbReference>
<keyword evidence="2" id="KW-0479">Metal-binding</keyword>
<gene>
    <name evidence="12 13" type="primary">LOC112467534</name>
</gene>
<evidence type="ECO:0000259" key="10">
    <source>
        <dbReference type="PROSITE" id="PS50157"/>
    </source>
</evidence>
<dbReference type="GeneID" id="112467534"/>
<feature type="domain" description="C2H2-type" evidence="10">
    <location>
        <begin position="1000"/>
        <end position="1028"/>
    </location>
</feature>
<dbReference type="SUPFAM" id="SSF57667">
    <property type="entry name" value="beta-beta-alpha zinc fingers"/>
    <property type="match status" value="2"/>
</dbReference>
<keyword evidence="6" id="KW-0238">DNA-binding</keyword>
<keyword evidence="3" id="KW-0677">Repeat</keyword>
<evidence type="ECO:0000256" key="2">
    <source>
        <dbReference type="ARBA" id="ARBA00022723"/>
    </source>
</evidence>
<evidence type="ECO:0000313" key="13">
    <source>
        <dbReference type="RefSeq" id="XP_024891980.1"/>
    </source>
</evidence>
<evidence type="ECO:0000256" key="6">
    <source>
        <dbReference type="ARBA" id="ARBA00023125"/>
    </source>
</evidence>
<dbReference type="Pfam" id="PF00096">
    <property type="entry name" value="zf-C2H2"/>
    <property type="match status" value="2"/>
</dbReference>
<evidence type="ECO:0000256" key="4">
    <source>
        <dbReference type="ARBA" id="ARBA00022771"/>
    </source>
</evidence>
<dbReference type="InterPro" id="IPR013087">
    <property type="entry name" value="Znf_C2H2_type"/>
</dbReference>
<dbReference type="OrthoDB" id="427030at2759"/>
<reference evidence="12 13" key="1">
    <citation type="submission" date="2025-04" db="UniProtKB">
        <authorList>
            <consortium name="RefSeq"/>
        </authorList>
    </citation>
    <scope>IDENTIFICATION</scope>
    <source>
        <tissue evidence="12 13">Whole body</tissue>
    </source>
</reference>